<dbReference type="Proteomes" id="UP001652741">
    <property type="component" value="Chromosome ssa09"/>
</dbReference>
<dbReference type="RefSeq" id="XP_045580109.1">
    <property type="nucleotide sequence ID" value="XM_045724153.1"/>
</dbReference>
<evidence type="ECO:0000313" key="9">
    <source>
        <dbReference type="RefSeq" id="XP_045580109.1"/>
    </source>
</evidence>
<feature type="compositionally biased region" description="Low complexity" evidence="5">
    <location>
        <begin position="899"/>
        <end position="911"/>
    </location>
</feature>
<feature type="compositionally biased region" description="Polar residues" evidence="5">
    <location>
        <begin position="861"/>
        <end position="871"/>
    </location>
</feature>
<dbReference type="PANTHER" id="PTHR15468:SF2">
    <property type="entry name" value="ZINC FINGER PROTEIN 185"/>
    <property type="match status" value="1"/>
</dbReference>
<feature type="compositionally biased region" description="Basic and acidic residues" evidence="5">
    <location>
        <begin position="888"/>
        <end position="898"/>
    </location>
</feature>
<accession>A0ABM3F9X7</accession>
<keyword evidence="1 4" id="KW-0479">Metal-binding</keyword>
<dbReference type="RefSeq" id="XP_045580108.1">
    <property type="nucleotide sequence ID" value="XM_045724152.1"/>
</dbReference>
<sequence>MSKEGERASVLKTTKVRTKLKGDGSWMQRLSEPQSETEEEKPWIAEVRVNRLNGAPIDTSPVASPTSKTPPSPTRPAEDGTPSPGYLIRGIFTKTDTKPAATSSTFNSLSGSTSSFSKRPSESYKRIAPHTVRPTSNLPVQTEDQLSPEEKEKREEAAMDVLRTSSARQRSYVLSAAKKYDSTEKPLETSLTPDVSSFVAKRVVITDNDDSVFTETPSVPKEPAAPSMKAVSPVSVKAVSPVSVKDVSPVSVKAVSPVSVKAVSPVSLKDVSPVSVKDVSPVSVKAVSPVSLKDVSPVSVKDVSPVSVKDVSPVSVKDVSPVSAKAVSPVSLKDVSPISLKNVSPVSVKAVSPVSVKDVSPVSVKDVSPVSVKDETPVSLKDVSPVSVKDVSPVSVKAVSPVSVKAVSPVSVKDVSPVSVKAVSPVSVKAVSPVSEKDVSPVSVKDVSPVSVKAVSPVSVKDISPVSVKDVSPVSLKDFSPVSLKDFSPVCMKAVSPVSVKAVSPVSVKDVSPVSVKDVSSVSVKDVSPVSVKDVSPVSVKDVSPVSVKVVSPVSVKDVSPVSMKDVSPVSVKAVSPVSVKDVSPVSVKDVSPVSVKVVSPVSVKDVSPVSVKVVSPVSVKDVSPVSVKDVSPVSVNIVSPVSVKDVSPISVKDVLLPAPVIVDTTAAIDPYEGMKPGCTKMATPLPKLTVEVMKKLSPESGVPLKDVPPVSSVLASPVPYNPVKKNPAPVDTLTALSDTLISFDTGSSSLEQELVKPIPPIPGSWSQELLSGSDRLSYAESEEEEEEPRDEKPEDTHRDIDSPTPSTDSSVNENVLEALEDDFIPFNTNTTRMTWKRSWDVNPIITTDKSEEEEPEEQDPQVSLVTVQKQSSDSDSPWDRWSAPTVYKEKRDPKPSMDRSSSYSRTLDSSANQRPTSPDTESKKGFVYLKEYVNATDLTKHNTRDNDPDYVTSSSTSYSYSSPYTRSTMTSACTYCGEQVGNDAKITIEHLNISCHPACFKCGVCSKPMGDFLYNMFLHKGTVHCESCYANVL</sequence>
<evidence type="ECO:0000259" key="6">
    <source>
        <dbReference type="PROSITE" id="PS50023"/>
    </source>
</evidence>
<evidence type="ECO:0000256" key="3">
    <source>
        <dbReference type="ARBA" id="ARBA00023038"/>
    </source>
</evidence>
<feature type="region of interest" description="Disordered" evidence="5">
    <location>
        <begin position="210"/>
        <end position="236"/>
    </location>
</feature>
<keyword evidence="2 4" id="KW-0862">Zinc</keyword>
<dbReference type="PROSITE" id="PS00478">
    <property type="entry name" value="LIM_DOMAIN_1"/>
    <property type="match status" value="1"/>
</dbReference>
<dbReference type="GeneID" id="106612196"/>
<feature type="compositionally biased region" description="Polar residues" evidence="5">
    <location>
        <begin position="133"/>
        <end position="145"/>
    </location>
</feature>
<feature type="compositionally biased region" description="Basic and acidic residues" evidence="5">
    <location>
        <begin position="148"/>
        <end position="157"/>
    </location>
</feature>
<feature type="compositionally biased region" description="Low complexity" evidence="5">
    <location>
        <begin position="224"/>
        <end position="236"/>
    </location>
</feature>
<evidence type="ECO:0000256" key="1">
    <source>
        <dbReference type="ARBA" id="ARBA00022723"/>
    </source>
</evidence>
<feature type="region of interest" description="Disordered" evidence="5">
    <location>
        <begin position="1"/>
        <end position="163"/>
    </location>
</feature>
<dbReference type="InterPro" id="IPR052621">
    <property type="entry name" value="Cell_Prolif/Cornif_Regul"/>
</dbReference>
<dbReference type="CDD" id="cd08368">
    <property type="entry name" value="LIM"/>
    <property type="match status" value="1"/>
</dbReference>
<proteinExistence type="predicted"/>
<keyword evidence="7" id="KW-1185">Reference proteome</keyword>
<feature type="region of interest" description="Disordered" evidence="5">
    <location>
        <begin position="759"/>
        <end position="812"/>
    </location>
</feature>
<name>A0ABM3F9X7_SALSA</name>
<dbReference type="InterPro" id="IPR001781">
    <property type="entry name" value="Znf_LIM"/>
</dbReference>
<evidence type="ECO:0000313" key="7">
    <source>
        <dbReference type="Proteomes" id="UP001652741"/>
    </source>
</evidence>
<dbReference type="PANTHER" id="PTHR15468">
    <property type="entry name" value="ZNF185"/>
    <property type="match status" value="1"/>
</dbReference>
<reference evidence="8 9" key="1">
    <citation type="submission" date="2025-05" db="UniProtKB">
        <authorList>
            <consortium name="RefSeq"/>
        </authorList>
    </citation>
    <scope>IDENTIFICATION</scope>
</reference>
<feature type="compositionally biased region" description="Basic and acidic residues" evidence="5">
    <location>
        <begin position="790"/>
        <end position="802"/>
    </location>
</feature>
<evidence type="ECO:0000256" key="4">
    <source>
        <dbReference type="PROSITE-ProRule" id="PRU00125"/>
    </source>
</evidence>
<dbReference type="Gene3D" id="2.10.110.10">
    <property type="entry name" value="Cysteine Rich Protein"/>
    <property type="match status" value="1"/>
</dbReference>
<dbReference type="Pfam" id="PF00412">
    <property type="entry name" value="LIM"/>
    <property type="match status" value="1"/>
</dbReference>
<feature type="compositionally biased region" description="Low complexity" evidence="5">
    <location>
        <begin position="102"/>
        <end position="117"/>
    </location>
</feature>
<evidence type="ECO:0000313" key="8">
    <source>
        <dbReference type="RefSeq" id="XP_045580108.1"/>
    </source>
</evidence>
<feature type="region of interest" description="Disordered" evidence="5">
    <location>
        <begin position="849"/>
        <end position="924"/>
    </location>
</feature>
<protein>
    <submittedName>
        <fullName evidence="8 9">Zinc finger protein 185</fullName>
    </submittedName>
</protein>
<keyword evidence="3 4" id="KW-0440">LIM domain</keyword>
<feature type="compositionally biased region" description="Acidic residues" evidence="5">
    <location>
        <begin position="851"/>
        <end position="860"/>
    </location>
</feature>
<gene>
    <name evidence="8 9" type="primary">znf185</name>
</gene>
<evidence type="ECO:0000256" key="5">
    <source>
        <dbReference type="SAM" id="MobiDB-lite"/>
    </source>
</evidence>
<organism evidence="7 8">
    <name type="scientific">Salmo salar</name>
    <name type="common">Atlantic salmon</name>
    <dbReference type="NCBI Taxonomy" id="8030"/>
    <lineage>
        <taxon>Eukaryota</taxon>
        <taxon>Metazoa</taxon>
        <taxon>Chordata</taxon>
        <taxon>Craniata</taxon>
        <taxon>Vertebrata</taxon>
        <taxon>Euteleostomi</taxon>
        <taxon>Actinopterygii</taxon>
        <taxon>Neopterygii</taxon>
        <taxon>Teleostei</taxon>
        <taxon>Protacanthopterygii</taxon>
        <taxon>Salmoniformes</taxon>
        <taxon>Salmonidae</taxon>
        <taxon>Salmoninae</taxon>
        <taxon>Salmo</taxon>
    </lineage>
</organism>
<dbReference type="PROSITE" id="PS50023">
    <property type="entry name" value="LIM_DOMAIN_2"/>
    <property type="match status" value="1"/>
</dbReference>
<feature type="domain" description="LIM zinc-binding" evidence="6">
    <location>
        <begin position="972"/>
        <end position="1034"/>
    </location>
</feature>
<evidence type="ECO:0000256" key="2">
    <source>
        <dbReference type="ARBA" id="ARBA00022833"/>
    </source>
</evidence>
<feature type="compositionally biased region" description="Low complexity" evidence="5">
    <location>
        <begin position="872"/>
        <end position="883"/>
    </location>
</feature>
<dbReference type="SMART" id="SM00132">
    <property type="entry name" value="LIM"/>
    <property type="match status" value="1"/>
</dbReference>